<name>A0A6C0B432_9ZZZZ</name>
<reference evidence="1" key="1">
    <citation type="journal article" date="2020" name="Nature">
        <title>Giant virus diversity and host interactions through global metagenomics.</title>
        <authorList>
            <person name="Schulz F."/>
            <person name="Roux S."/>
            <person name="Paez-Espino D."/>
            <person name="Jungbluth S."/>
            <person name="Walsh D.A."/>
            <person name="Denef V.J."/>
            <person name="McMahon K.D."/>
            <person name="Konstantinidis K.T."/>
            <person name="Eloe-Fadrosh E.A."/>
            <person name="Kyrpides N.C."/>
            <person name="Woyke T."/>
        </authorList>
    </citation>
    <scope>NUCLEOTIDE SEQUENCE</scope>
    <source>
        <strain evidence="1">GVMAG-M-3300009187-29</strain>
    </source>
</reference>
<accession>A0A6C0B432</accession>
<dbReference type="EMBL" id="MN739052">
    <property type="protein sequence ID" value="QHS86233.1"/>
    <property type="molecule type" value="Genomic_DNA"/>
</dbReference>
<sequence length="65" mass="7859">MRFLTNLVRRFFYEPKKVLGRWHLNDCNKKINKKIDYSNEDHCGPCGQYKLPDQNIEKVPKHKPE</sequence>
<protein>
    <submittedName>
        <fullName evidence="1">Uncharacterized protein</fullName>
    </submittedName>
</protein>
<organism evidence="1">
    <name type="scientific">viral metagenome</name>
    <dbReference type="NCBI Taxonomy" id="1070528"/>
    <lineage>
        <taxon>unclassified sequences</taxon>
        <taxon>metagenomes</taxon>
        <taxon>organismal metagenomes</taxon>
    </lineage>
</organism>
<evidence type="ECO:0000313" key="1">
    <source>
        <dbReference type="EMBL" id="QHS86233.1"/>
    </source>
</evidence>
<proteinExistence type="predicted"/>
<dbReference type="AlphaFoldDB" id="A0A6C0B432"/>